<keyword evidence="8 10" id="KW-0067">ATP-binding</keyword>
<evidence type="ECO:0000256" key="9">
    <source>
        <dbReference type="PROSITE-ProRule" id="PRU00221"/>
    </source>
</evidence>
<keyword evidence="7 13" id="KW-0418">Kinase</keyword>
<evidence type="ECO:0000256" key="10">
    <source>
        <dbReference type="PROSITE-ProRule" id="PRU10141"/>
    </source>
</evidence>
<feature type="region of interest" description="Disordered" evidence="11">
    <location>
        <begin position="263"/>
        <end position="282"/>
    </location>
</feature>
<dbReference type="PROSITE" id="PS50011">
    <property type="entry name" value="PROTEIN_KINASE_DOM"/>
    <property type="match status" value="1"/>
</dbReference>
<evidence type="ECO:0000256" key="8">
    <source>
        <dbReference type="ARBA" id="ARBA00022840"/>
    </source>
</evidence>
<evidence type="ECO:0000256" key="2">
    <source>
        <dbReference type="ARBA" id="ARBA00022527"/>
    </source>
</evidence>
<keyword evidence="4" id="KW-0808">Transferase</keyword>
<dbReference type="InterPro" id="IPR011009">
    <property type="entry name" value="Kinase-like_dom_sf"/>
</dbReference>
<evidence type="ECO:0000256" key="6">
    <source>
        <dbReference type="ARBA" id="ARBA00022741"/>
    </source>
</evidence>
<dbReference type="InterPro" id="IPR000719">
    <property type="entry name" value="Prot_kinase_dom"/>
</dbReference>
<evidence type="ECO:0000256" key="1">
    <source>
        <dbReference type="ARBA" id="ARBA00012513"/>
    </source>
</evidence>
<dbReference type="AlphaFoldDB" id="A0A7K1KY23"/>
<dbReference type="Gene3D" id="1.10.510.10">
    <property type="entry name" value="Transferase(Phosphotransferase) domain 1"/>
    <property type="match status" value="1"/>
</dbReference>
<keyword evidence="6 10" id="KW-0547">Nucleotide-binding</keyword>
<dbReference type="InterPro" id="IPR001680">
    <property type="entry name" value="WD40_rpt"/>
</dbReference>
<dbReference type="GO" id="GO:0004674">
    <property type="term" value="F:protein serine/threonine kinase activity"/>
    <property type="evidence" value="ECO:0007669"/>
    <property type="project" value="UniProtKB-KW"/>
</dbReference>
<feature type="domain" description="Protein kinase" evidence="12">
    <location>
        <begin position="11"/>
        <end position="265"/>
    </location>
</feature>
<sequence length="655" mass="70040">MTEDAPVGGRYRLLDAIGRGGMGVVWRAHDDVLDREVAVKEVLTPPGLAADGEWYARTLREARSAARLRHASVITVYDVAWHDERPWIVMEFVPGRTLADEIAGGPLPPERVAQIGALMLDGLRAAHAAGVTHRDVKPGNVLLDGDRVILTDFGIAAAEGMTALTASGAILGTPSYMAPEQARSGAASPASDLWSLGATLYAAVEGEPPFRGPTAMAILSALLTEEPRPPVNAGPLRPVLDGLLRKDPALRIAAEEAAALLAPTARERRASPPRRLRPPTPIAHLSPDTLSLDALPCVVSDLAFSPDGRTLATALPDEPGLPAAWLWDVASRQMVHSVSRSKNGRDAARVRFLPGGGLLVSDGAVFTLTRPKVPSRRLLAAHERFAQYAMGSRSGEPIFATKSADSPGVLLYRFGEAGIDLGRDNGGLGSGAMVFDPDGVHLAVVTRERDLDDSRAVGYKIELWDVARARLVNVLTGHRGEPRAILFAPDGSRFLSRAPGEQPRLWDVLRRFRSPLLTTLDTHARLSGPQAFDRRDRLAIADGDTLHLWKVNRDPRRVASLHGHTGGINDIAFGLRDQVTVTAADDAAVRVWDTATALHGASGPHGRSEAASVAVLTGHDGPVLRVVANRDGTVLASAGGDRSVRLWELSRRGRR</sequence>
<dbReference type="PROSITE" id="PS00678">
    <property type="entry name" value="WD_REPEATS_1"/>
    <property type="match status" value="1"/>
</dbReference>
<dbReference type="PROSITE" id="PS00108">
    <property type="entry name" value="PROTEIN_KINASE_ST"/>
    <property type="match status" value="1"/>
</dbReference>
<dbReference type="SUPFAM" id="SSF56112">
    <property type="entry name" value="Protein kinase-like (PK-like)"/>
    <property type="match status" value="1"/>
</dbReference>
<dbReference type="SMART" id="SM00220">
    <property type="entry name" value="S_TKc"/>
    <property type="match status" value="1"/>
</dbReference>
<keyword evidence="3 9" id="KW-0853">WD repeat</keyword>
<dbReference type="PANTHER" id="PTHR43289:SF6">
    <property type="entry name" value="SERINE_THREONINE-PROTEIN KINASE NEKL-3"/>
    <property type="match status" value="1"/>
</dbReference>
<dbReference type="Gene3D" id="3.30.200.20">
    <property type="entry name" value="Phosphorylase Kinase, domain 1"/>
    <property type="match status" value="1"/>
</dbReference>
<keyword evidence="2" id="KW-0723">Serine/threonine-protein kinase</keyword>
<dbReference type="InterPro" id="IPR008271">
    <property type="entry name" value="Ser/Thr_kinase_AS"/>
</dbReference>
<feature type="binding site" evidence="10">
    <location>
        <position position="40"/>
    </location>
    <ligand>
        <name>ATP</name>
        <dbReference type="ChEBI" id="CHEBI:30616"/>
    </ligand>
</feature>
<evidence type="ECO:0000313" key="14">
    <source>
        <dbReference type="Proteomes" id="UP000432015"/>
    </source>
</evidence>
<reference evidence="13 14" key="1">
    <citation type="submission" date="2019-11" db="EMBL/GenBank/DDBJ databases">
        <authorList>
            <person name="Cao P."/>
        </authorList>
    </citation>
    <scope>NUCLEOTIDE SEQUENCE [LARGE SCALE GENOMIC DNA]</scope>
    <source>
        <strain evidence="13 14">NEAU-AAG5</strain>
    </source>
</reference>
<protein>
    <recommendedName>
        <fullName evidence="1">non-specific serine/threonine protein kinase</fullName>
        <ecNumber evidence="1">2.7.11.1</ecNumber>
    </recommendedName>
</protein>
<dbReference type="PROSITE" id="PS50082">
    <property type="entry name" value="WD_REPEATS_2"/>
    <property type="match status" value="3"/>
</dbReference>
<feature type="repeat" description="WD" evidence="9">
    <location>
        <begin position="561"/>
        <end position="593"/>
    </location>
</feature>
<evidence type="ECO:0000256" key="5">
    <source>
        <dbReference type="ARBA" id="ARBA00022737"/>
    </source>
</evidence>
<evidence type="ECO:0000256" key="3">
    <source>
        <dbReference type="ARBA" id="ARBA00022574"/>
    </source>
</evidence>
<dbReference type="Pfam" id="PF00069">
    <property type="entry name" value="Pkinase"/>
    <property type="match status" value="1"/>
</dbReference>
<dbReference type="InterPro" id="IPR017441">
    <property type="entry name" value="Protein_kinase_ATP_BS"/>
</dbReference>
<dbReference type="Pfam" id="PF00400">
    <property type="entry name" value="WD40"/>
    <property type="match status" value="2"/>
</dbReference>
<dbReference type="InterPro" id="IPR019775">
    <property type="entry name" value="WD40_repeat_CS"/>
</dbReference>
<dbReference type="InterPro" id="IPR011047">
    <property type="entry name" value="Quinoprotein_ADH-like_sf"/>
</dbReference>
<name>A0A7K1KY23_9ACTN</name>
<dbReference type="Gene3D" id="2.130.10.10">
    <property type="entry name" value="YVTN repeat-like/Quinoprotein amine dehydrogenase"/>
    <property type="match status" value="3"/>
</dbReference>
<proteinExistence type="predicted"/>
<dbReference type="InterPro" id="IPR015943">
    <property type="entry name" value="WD40/YVTN_repeat-like_dom_sf"/>
</dbReference>
<dbReference type="CDD" id="cd14014">
    <property type="entry name" value="STKc_PknB_like"/>
    <property type="match status" value="1"/>
</dbReference>
<feature type="repeat" description="WD" evidence="9">
    <location>
        <begin position="616"/>
        <end position="655"/>
    </location>
</feature>
<keyword evidence="14" id="KW-1185">Reference proteome</keyword>
<keyword evidence="5" id="KW-0677">Repeat</keyword>
<dbReference type="PROSITE" id="PS50294">
    <property type="entry name" value="WD_REPEATS_REGION"/>
    <property type="match status" value="2"/>
</dbReference>
<dbReference type="Proteomes" id="UP000432015">
    <property type="component" value="Unassembled WGS sequence"/>
</dbReference>
<evidence type="ECO:0000256" key="4">
    <source>
        <dbReference type="ARBA" id="ARBA00022679"/>
    </source>
</evidence>
<accession>A0A7K1KY23</accession>
<evidence type="ECO:0000256" key="7">
    <source>
        <dbReference type="ARBA" id="ARBA00022777"/>
    </source>
</evidence>
<dbReference type="SUPFAM" id="SSF50998">
    <property type="entry name" value="Quinoprotein alcohol dehydrogenase-like"/>
    <property type="match status" value="1"/>
</dbReference>
<dbReference type="EMBL" id="WOFH01000003">
    <property type="protein sequence ID" value="MUN37059.1"/>
    <property type="molecule type" value="Genomic_DNA"/>
</dbReference>
<feature type="repeat" description="WD" evidence="9">
    <location>
        <begin position="475"/>
        <end position="508"/>
    </location>
</feature>
<dbReference type="GO" id="GO:0005524">
    <property type="term" value="F:ATP binding"/>
    <property type="evidence" value="ECO:0007669"/>
    <property type="project" value="UniProtKB-UniRule"/>
</dbReference>
<organism evidence="13 14">
    <name type="scientific">Actinomadura litoris</name>
    <dbReference type="NCBI Taxonomy" id="2678616"/>
    <lineage>
        <taxon>Bacteria</taxon>
        <taxon>Bacillati</taxon>
        <taxon>Actinomycetota</taxon>
        <taxon>Actinomycetes</taxon>
        <taxon>Streptosporangiales</taxon>
        <taxon>Thermomonosporaceae</taxon>
        <taxon>Actinomadura</taxon>
    </lineage>
</organism>
<dbReference type="PROSITE" id="PS00107">
    <property type="entry name" value="PROTEIN_KINASE_ATP"/>
    <property type="match status" value="1"/>
</dbReference>
<dbReference type="SMART" id="SM00320">
    <property type="entry name" value="WD40"/>
    <property type="match status" value="4"/>
</dbReference>
<evidence type="ECO:0000313" key="13">
    <source>
        <dbReference type="EMBL" id="MUN37059.1"/>
    </source>
</evidence>
<dbReference type="RefSeq" id="WP_156216065.1">
    <property type="nucleotide sequence ID" value="NZ_WOFH01000003.1"/>
</dbReference>
<comment type="caution">
    <text evidence="13">The sequence shown here is derived from an EMBL/GenBank/DDBJ whole genome shotgun (WGS) entry which is preliminary data.</text>
</comment>
<evidence type="ECO:0000256" key="11">
    <source>
        <dbReference type="SAM" id="MobiDB-lite"/>
    </source>
</evidence>
<dbReference type="EC" id="2.7.11.1" evidence="1"/>
<gene>
    <name evidence="13" type="ORF">GNZ18_10675</name>
</gene>
<evidence type="ECO:0000259" key="12">
    <source>
        <dbReference type="PROSITE" id="PS50011"/>
    </source>
</evidence>
<dbReference type="PANTHER" id="PTHR43289">
    <property type="entry name" value="MITOGEN-ACTIVATED PROTEIN KINASE KINASE KINASE 20-RELATED"/>
    <property type="match status" value="1"/>
</dbReference>